<dbReference type="PATRIC" id="fig|80852.17.peg.2110"/>
<evidence type="ECO:0000313" key="3">
    <source>
        <dbReference type="Proteomes" id="UP000032427"/>
    </source>
</evidence>
<protein>
    <recommendedName>
        <fullName evidence="1">UPF0033 domain-containing protein</fullName>
    </recommendedName>
</protein>
<dbReference type="SUPFAM" id="SSF64307">
    <property type="entry name" value="SirA-like"/>
    <property type="match status" value="1"/>
</dbReference>
<accession>A0A090IUN1</accession>
<sequence length="73" mass="8448">METRTLDLSHYRCPMSLLLAKRTTQSLVQNEKLDIKVVDKTSLTDIIKYFEHNAFDIHVEHGESCSLLTVNKK</sequence>
<reference evidence="3" key="1">
    <citation type="submission" date="2014-09" db="EMBL/GenBank/DDBJ databases">
        <authorList>
            <person name="Hjerde E."/>
        </authorList>
    </citation>
    <scope>NUCLEOTIDE SEQUENCE [LARGE SCALE GENOMIC DNA]</scope>
    <source>
        <strain evidence="3">06/09/139</strain>
    </source>
</reference>
<dbReference type="AlphaFoldDB" id="A0A090IUN1"/>
<gene>
    <name evidence="2" type="ORF">AWOD_I_2040</name>
</gene>
<organism evidence="2 3">
    <name type="scientific">Aliivibrio wodanis</name>
    <dbReference type="NCBI Taxonomy" id="80852"/>
    <lineage>
        <taxon>Bacteria</taxon>
        <taxon>Pseudomonadati</taxon>
        <taxon>Pseudomonadota</taxon>
        <taxon>Gammaproteobacteria</taxon>
        <taxon>Vibrionales</taxon>
        <taxon>Vibrionaceae</taxon>
        <taxon>Aliivibrio</taxon>
    </lineage>
</organism>
<name>A0A090IUN1_9GAMM</name>
<evidence type="ECO:0000313" key="2">
    <source>
        <dbReference type="EMBL" id="CED72105.1"/>
    </source>
</evidence>
<dbReference type="HOGENOM" id="CLU_165255_3_1_6"/>
<dbReference type="GeneID" id="28541617"/>
<dbReference type="Gene3D" id="3.30.110.40">
    <property type="entry name" value="TusA-like domain"/>
    <property type="match status" value="1"/>
</dbReference>
<feature type="domain" description="UPF0033" evidence="1">
    <location>
        <begin position="4"/>
        <end position="57"/>
    </location>
</feature>
<dbReference type="InterPro" id="IPR036868">
    <property type="entry name" value="TusA-like_sf"/>
</dbReference>
<dbReference type="OrthoDB" id="6215889at2"/>
<dbReference type="EMBL" id="LN554846">
    <property type="protein sequence ID" value="CED72105.1"/>
    <property type="molecule type" value="Genomic_DNA"/>
</dbReference>
<dbReference type="KEGG" id="awd:AWOD_I_2040"/>
<proteinExistence type="predicted"/>
<keyword evidence="3" id="KW-1185">Reference proteome</keyword>
<dbReference type="Pfam" id="PF01206">
    <property type="entry name" value="TusA"/>
    <property type="match status" value="1"/>
</dbReference>
<evidence type="ECO:0000259" key="1">
    <source>
        <dbReference type="Pfam" id="PF01206"/>
    </source>
</evidence>
<dbReference type="Proteomes" id="UP000032427">
    <property type="component" value="Chromosome 1"/>
</dbReference>
<dbReference type="STRING" id="80852.AWOD_I_2040"/>
<dbReference type="InterPro" id="IPR001455">
    <property type="entry name" value="TusA-like"/>
</dbReference>